<gene>
    <name evidence="1" type="ORF">V6N12_059258</name>
</gene>
<protein>
    <submittedName>
        <fullName evidence="1">Uncharacterized protein</fullName>
    </submittedName>
</protein>
<comment type="caution">
    <text evidence="1">The sequence shown here is derived from an EMBL/GenBank/DDBJ whole genome shotgun (WGS) entry which is preliminary data.</text>
</comment>
<reference evidence="1 2" key="1">
    <citation type="journal article" date="2024" name="G3 (Bethesda)">
        <title>Genome assembly of Hibiscus sabdariffa L. provides insights into metabolisms of medicinal natural products.</title>
        <authorList>
            <person name="Kim T."/>
        </authorList>
    </citation>
    <scope>NUCLEOTIDE SEQUENCE [LARGE SCALE GENOMIC DNA]</scope>
    <source>
        <strain evidence="1">TK-2024</strain>
        <tissue evidence="1">Old leaves</tissue>
    </source>
</reference>
<keyword evidence="2" id="KW-1185">Reference proteome</keyword>
<organism evidence="1 2">
    <name type="scientific">Hibiscus sabdariffa</name>
    <name type="common">roselle</name>
    <dbReference type="NCBI Taxonomy" id="183260"/>
    <lineage>
        <taxon>Eukaryota</taxon>
        <taxon>Viridiplantae</taxon>
        <taxon>Streptophyta</taxon>
        <taxon>Embryophyta</taxon>
        <taxon>Tracheophyta</taxon>
        <taxon>Spermatophyta</taxon>
        <taxon>Magnoliopsida</taxon>
        <taxon>eudicotyledons</taxon>
        <taxon>Gunneridae</taxon>
        <taxon>Pentapetalae</taxon>
        <taxon>rosids</taxon>
        <taxon>malvids</taxon>
        <taxon>Malvales</taxon>
        <taxon>Malvaceae</taxon>
        <taxon>Malvoideae</taxon>
        <taxon>Hibiscus</taxon>
    </lineage>
</organism>
<evidence type="ECO:0000313" key="2">
    <source>
        <dbReference type="Proteomes" id="UP001472677"/>
    </source>
</evidence>
<dbReference type="EMBL" id="JBBPBM010000010">
    <property type="protein sequence ID" value="KAK8565703.1"/>
    <property type="molecule type" value="Genomic_DNA"/>
</dbReference>
<proteinExistence type="predicted"/>
<name>A0ABR2EUJ9_9ROSI</name>
<sequence>MPETRPNRTSPTALVPYKKLVDQAPNNIMERTYIMWINLSNRNQQSSIALGHFKLYDSTFRGPGQWPGSGRAIEIGVPKDIKTNGNHKAKH</sequence>
<accession>A0ABR2EUJ9</accession>
<evidence type="ECO:0000313" key="1">
    <source>
        <dbReference type="EMBL" id="KAK8565703.1"/>
    </source>
</evidence>
<dbReference type="Proteomes" id="UP001472677">
    <property type="component" value="Unassembled WGS sequence"/>
</dbReference>